<protein>
    <recommendedName>
        <fullName evidence="3">Tetratricopeptide repeat protein</fullName>
    </recommendedName>
</protein>
<name>A0ABQ3UT49_9CHLR</name>
<dbReference type="RefSeq" id="WP_236038249.1">
    <property type="nucleotide sequence ID" value="NZ_BNJG01000002.1"/>
</dbReference>
<evidence type="ECO:0000313" key="1">
    <source>
        <dbReference type="EMBL" id="GHO55956.1"/>
    </source>
</evidence>
<dbReference type="SMART" id="SM00028">
    <property type="entry name" value="TPR"/>
    <property type="match status" value="2"/>
</dbReference>
<accession>A0ABQ3UT49</accession>
<evidence type="ECO:0008006" key="3">
    <source>
        <dbReference type="Google" id="ProtNLM"/>
    </source>
</evidence>
<dbReference type="EMBL" id="BNJG01000002">
    <property type="protein sequence ID" value="GHO55956.1"/>
    <property type="molecule type" value="Genomic_DNA"/>
</dbReference>
<dbReference type="InterPro" id="IPR019734">
    <property type="entry name" value="TPR_rpt"/>
</dbReference>
<dbReference type="SUPFAM" id="SSF48452">
    <property type="entry name" value="TPR-like"/>
    <property type="match status" value="1"/>
</dbReference>
<comment type="caution">
    <text evidence="1">The sequence shown here is derived from an EMBL/GenBank/DDBJ whole genome shotgun (WGS) entry which is preliminary data.</text>
</comment>
<dbReference type="Proteomes" id="UP000654345">
    <property type="component" value="Unassembled WGS sequence"/>
</dbReference>
<keyword evidence="2" id="KW-1185">Reference proteome</keyword>
<organism evidence="1 2">
    <name type="scientific">Ktedonobacter robiniae</name>
    <dbReference type="NCBI Taxonomy" id="2778365"/>
    <lineage>
        <taxon>Bacteria</taxon>
        <taxon>Bacillati</taxon>
        <taxon>Chloroflexota</taxon>
        <taxon>Ktedonobacteria</taxon>
        <taxon>Ktedonobacterales</taxon>
        <taxon>Ktedonobacteraceae</taxon>
        <taxon>Ktedonobacter</taxon>
    </lineage>
</organism>
<dbReference type="InterPro" id="IPR011990">
    <property type="entry name" value="TPR-like_helical_dom_sf"/>
</dbReference>
<gene>
    <name evidence="1" type="ORF">KSB_44310</name>
</gene>
<dbReference type="Gene3D" id="1.25.40.10">
    <property type="entry name" value="Tetratricopeptide repeat domain"/>
    <property type="match status" value="1"/>
</dbReference>
<sequence length="184" mass="21189">MLAVLATAQERYPDALPLWKQAQAWLQPQEYDLLAWTWYDAKVLIQLRHLHKAHKALSNILSPVSPDPRLPRQEEHAEAHAELYAQRGGVCSLLHSHQEAIRDLNAAIRFHPTCARFFHIRGLLHAKQQHWQTAYHDLWRALHEMPEDQALADCLFVVMQRLGTQLAVSTTTPTMRTKGGMRRA</sequence>
<proteinExistence type="predicted"/>
<evidence type="ECO:0000313" key="2">
    <source>
        <dbReference type="Proteomes" id="UP000654345"/>
    </source>
</evidence>
<reference evidence="1 2" key="1">
    <citation type="journal article" date="2021" name="Int. J. Syst. Evol. Microbiol.">
        <title>Reticulibacter mediterranei gen. nov., sp. nov., within the new family Reticulibacteraceae fam. nov., and Ktedonospora formicarum gen. nov., sp. nov., Ktedonobacter robiniae sp. nov., Dictyobacter formicarum sp. nov. and Dictyobacter arantiisoli sp. nov., belonging to the class Ktedonobacteria.</title>
        <authorList>
            <person name="Yabe S."/>
            <person name="Zheng Y."/>
            <person name="Wang C.M."/>
            <person name="Sakai Y."/>
            <person name="Abe K."/>
            <person name="Yokota A."/>
            <person name="Donadio S."/>
            <person name="Cavaletti L."/>
            <person name="Monciardini P."/>
        </authorList>
    </citation>
    <scope>NUCLEOTIDE SEQUENCE [LARGE SCALE GENOMIC DNA]</scope>
    <source>
        <strain evidence="1 2">SOSP1-30</strain>
    </source>
</reference>